<dbReference type="UniPathway" id="UPA00074">
    <property type="reaction ID" value="UER00125"/>
</dbReference>
<keyword evidence="10" id="KW-0464">Manganese</keyword>
<comment type="cofactor">
    <cofactor evidence="2">
        <name>Mg(2+)</name>
        <dbReference type="ChEBI" id="CHEBI:18420"/>
    </cofactor>
</comment>
<keyword evidence="7 15" id="KW-0547">Nucleotide-binding</keyword>
<evidence type="ECO:0000313" key="18">
    <source>
        <dbReference type="Proteomes" id="UP000286773"/>
    </source>
</evidence>
<evidence type="ECO:0000313" key="17">
    <source>
        <dbReference type="EMBL" id="RSU09629.1"/>
    </source>
</evidence>
<dbReference type="EC" id="6.3.4.13" evidence="4 14"/>
<dbReference type="InterPro" id="IPR016185">
    <property type="entry name" value="PreATP-grasp_dom_sf"/>
</dbReference>
<evidence type="ECO:0000256" key="15">
    <source>
        <dbReference type="PROSITE-ProRule" id="PRU00409"/>
    </source>
</evidence>
<dbReference type="Gene3D" id="3.90.600.10">
    <property type="entry name" value="Phosphoribosylglycinamide synthetase, C-terminal domain"/>
    <property type="match status" value="1"/>
</dbReference>
<dbReference type="InterPro" id="IPR020559">
    <property type="entry name" value="PRibGlycinamide_synth_CS"/>
</dbReference>
<dbReference type="InterPro" id="IPR037123">
    <property type="entry name" value="PRibGlycinamide_synth_C_sf"/>
</dbReference>
<dbReference type="GO" id="GO:0046872">
    <property type="term" value="F:metal ion binding"/>
    <property type="evidence" value="ECO:0007669"/>
    <property type="project" value="UniProtKB-KW"/>
</dbReference>
<dbReference type="GO" id="GO:0006189">
    <property type="term" value="P:'de novo' IMP biosynthetic process"/>
    <property type="evidence" value="ECO:0007669"/>
    <property type="project" value="UniProtKB-UniRule"/>
</dbReference>
<organism evidence="17 18">
    <name type="scientific">Vagococcus acidifermentans</name>
    <dbReference type="NCBI Taxonomy" id="564710"/>
    <lineage>
        <taxon>Bacteria</taxon>
        <taxon>Bacillati</taxon>
        <taxon>Bacillota</taxon>
        <taxon>Bacilli</taxon>
        <taxon>Lactobacillales</taxon>
        <taxon>Enterococcaceae</taxon>
        <taxon>Vagococcus</taxon>
    </lineage>
</organism>
<dbReference type="HAMAP" id="MF_00138">
    <property type="entry name" value="GARS"/>
    <property type="match status" value="1"/>
</dbReference>
<keyword evidence="18" id="KW-1185">Reference proteome</keyword>
<evidence type="ECO:0000256" key="1">
    <source>
        <dbReference type="ARBA" id="ARBA00001936"/>
    </source>
</evidence>
<evidence type="ECO:0000259" key="16">
    <source>
        <dbReference type="PROSITE" id="PS50975"/>
    </source>
</evidence>
<dbReference type="Proteomes" id="UP000286773">
    <property type="component" value="Unassembled WGS sequence"/>
</dbReference>
<dbReference type="GO" id="GO:0005524">
    <property type="term" value="F:ATP binding"/>
    <property type="evidence" value="ECO:0007669"/>
    <property type="project" value="UniProtKB-UniRule"/>
</dbReference>
<comment type="similarity">
    <text evidence="11 14">Belongs to the GARS family.</text>
</comment>
<dbReference type="SUPFAM" id="SSF56059">
    <property type="entry name" value="Glutathione synthetase ATP-binding domain-like"/>
    <property type="match status" value="1"/>
</dbReference>
<dbReference type="FunFam" id="3.30.470.20:FF:000018">
    <property type="entry name" value="Trifunctional purine biosynthetic protein adenosine-3"/>
    <property type="match status" value="1"/>
</dbReference>
<protein>
    <recommendedName>
        <fullName evidence="4 14">Phosphoribosylamine--glycine ligase</fullName>
        <ecNumber evidence="4 14">6.3.4.13</ecNumber>
    </recommendedName>
    <alternativeName>
        <fullName evidence="14">GARS</fullName>
    </alternativeName>
    <alternativeName>
        <fullName evidence="12 14">Glycinamide ribonucleotide synthetase</fullName>
    </alternativeName>
    <alternativeName>
        <fullName evidence="13 14">Phosphoribosylglycinamide synthetase</fullName>
    </alternativeName>
</protein>
<evidence type="ECO:0000256" key="10">
    <source>
        <dbReference type="ARBA" id="ARBA00023211"/>
    </source>
</evidence>
<dbReference type="GO" id="GO:0009113">
    <property type="term" value="P:purine nucleobase biosynthetic process"/>
    <property type="evidence" value="ECO:0007669"/>
    <property type="project" value="InterPro"/>
</dbReference>
<dbReference type="SUPFAM" id="SSF52440">
    <property type="entry name" value="PreATP-grasp domain"/>
    <property type="match status" value="1"/>
</dbReference>
<evidence type="ECO:0000256" key="13">
    <source>
        <dbReference type="ARBA" id="ARBA00042864"/>
    </source>
</evidence>
<comment type="pathway">
    <text evidence="3 14">Purine metabolism; IMP biosynthesis via de novo pathway; N(1)-(5-phospho-D-ribosyl)glycinamide from 5-phospho-alpha-D-ribose 1-diphosphate: step 2/2.</text>
</comment>
<comment type="cofactor">
    <cofactor evidence="1">
        <name>Mn(2+)</name>
        <dbReference type="ChEBI" id="CHEBI:29035"/>
    </cofactor>
</comment>
<feature type="domain" description="ATP-grasp" evidence="16">
    <location>
        <begin position="108"/>
        <end position="314"/>
    </location>
</feature>
<dbReference type="Pfam" id="PF02844">
    <property type="entry name" value="GARS_N"/>
    <property type="match status" value="1"/>
</dbReference>
<evidence type="ECO:0000256" key="2">
    <source>
        <dbReference type="ARBA" id="ARBA00001946"/>
    </source>
</evidence>
<keyword evidence="5 14" id="KW-0436">Ligase</keyword>
<dbReference type="InterPro" id="IPR011054">
    <property type="entry name" value="Rudment_hybrid_motif"/>
</dbReference>
<comment type="caution">
    <text evidence="17">The sequence shown here is derived from an EMBL/GenBank/DDBJ whole genome shotgun (WGS) entry which is preliminary data.</text>
</comment>
<evidence type="ECO:0000256" key="14">
    <source>
        <dbReference type="HAMAP-Rule" id="MF_00138"/>
    </source>
</evidence>
<keyword evidence="6" id="KW-0479">Metal-binding</keyword>
<gene>
    <name evidence="14" type="primary">purD</name>
    <name evidence="17" type="ORF">CBF27_12125</name>
</gene>
<accession>A0A430ANG4</accession>
<evidence type="ECO:0000256" key="7">
    <source>
        <dbReference type="ARBA" id="ARBA00022741"/>
    </source>
</evidence>
<dbReference type="Pfam" id="PF01071">
    <property type="entry name" value="GARS_A"/>
    <property type="match status" value="1"/>
</dbReference>
<proteinExistence type="inferred from homology"/>
<dbReference type="Gene3D" id="3.30.470.20">
    <property type="entry name" value="ATP-grasp fold, B domain"/>
    <property type="match status" value="1"/>
</dbReference>
<evidence type="ECO:0000256" key="9">
    <source>
        <dbReference type="ARBA" id="ARBA00022840"/>
    </source>
</evidence>
<keyword evidence="8 14" id="KW-0658">Purine biosynthesis</keyword>
<name>A0A430ANG4_9ENTE</name>
<dbReference type="SMART" id="SM01210">
    <property type="entry name" value="GARS_C"/>
    <property type="match status" value="1"/>
</dbReference>
<dbReference type="SMART" id="SM01209">
    <property type="entry name" value="GARS_A"/>
    <property type="match status" value="1"/>
</dbReference>
<dbReference type="RefSeq" id="WP_126814692.1">
    <property type="nucleotide sequence ID" value="NZ_NGKC01000017.1"/>
</dbReference>
<evidence type="ECO:0000256" key="4">
    <source>
        <dbReference type="ARBA" id="ARBA00013255"/>
    </source>
</evidence>
<comment type="catalytic activity">
    <reaction evidence="14">
        <text>5-phospho-beta-D-ribosylamine + glycine + ATP = N(1)-(5-phospho-beta-D-ribosyl)glycinamide + ADP + phosphate + H(+)</text>
        <dbReference type="Rhea" id="RHEA:17453"/>
        <dbReference type="ChEBI" id="CHEBI:15378"/>
        <dbReference type="ChEBI" id="CHEBI:30616"/>
        <dbReference type="ChEBI" id="CHEBI:43474"/>
        <dbReference type="ChEBI" id="CHEBI:57305"/>
        <dbReference type="ChEBI" id="CHEBI:58681"/>
        <dbReference type="ChEBI" id="CHEBI:143788"/>
        <dbReference type="ChEBI" id="CHEBI:456216"/>
        <dbReference type="EC" id="6.3.4.13"/>
    </reaction>
</comment>
<dbReference type="AlphaFoldDB" id="A0A430ANG4"/>
<dbReference type="Gene3D" id="3.30.1490.20">
    <property type="entry name" value="ATP-grasp fold, A domain"/>
    <property type="match status" value="1"/>
</dbReference>
<evidence type="ECO:0000256" key="6">
    <source>
        <dbReference type="ARBA" id="ARBA00022723"/>
    </source>
</evidence>
<reference evidence="17 18" key="1">
    <citation type="submission" date="2017-05" db="EMBL/GenBank/DDBJ databases">
        <title>Vagococcus spp. assemblies.</title>
        <authorList>
            <person name="Gulvik C.A."/>
        </authorList>
    </citation>
    <scope>NUCLEOTIDE SEQUENCE [LARGE SCALE GENOMIC DNA]</scope>
    <source>
        <strain evidence="17 18">LMG 24798</strain>
    </source>
</reference>
<dbReference type="InterPro" id="IPR020562">
    <property type="entry name" value="PRibGlycinamide_synth_N"/>
</dbReference>
<dbReference type="PANTHER" id="PTHR43472:SF1">
    <property type="entry name" value="PHOSPHORIBOSYLAMINE--GLYCINE LIGASE, CHLOROPLASTIC"/>
    <property type="match status" value="1"/>
</dbReference>
<dbReference type="InterPro" id="IPR013815">
    <property type="entry name" value="ATP_grasp_subdomain_1"/>
</dbReference>
<dbReference type="InterPro" id="IPR020561">
    <property type="entry name" value="PRibGlycinamid_synth_ATP-grasp"/>
</dbReference>
<dbReference type="NCBIfam" id="TIGR00877">
    <property type="entry name" value="purD"/>
    <property type="match status" value="1"/>
</dbReference>
<dbReference type="InterPro" id="IPR020560">
    <property type="entry name" value="PRibGlycinamide_synth_C-dom"/>
</dbReference>
<dbReference type="PROSITE" id="PS50975">
    <property type="entry name" value="ATP_GRASP"/>
    <property type="match status" value="1"/>
</dbReference>
<dbReference type="Gene3D" id="3.40.50.20">
    <property type="match status" value="1"/>
</dbReference>
<keyword evidence="9 15" id="KW-0067">ATP-binding</keyword>
<sequence>MKILVIGSGGREHALADAFSQSTQVEHVYCAPGNAGMDNATITSIAIAETAFEQLADFAEQHQIAWTFVGPELPLSLGIVDYFQERGLKIYGPDKAAAQLESSKDFAKQLMVKYGIPTAAYQTFENLPDALAYIRNQPYPLVIKADGLAAGKGVFIVADEQEAAHVLTDILADNRFGASGAKVVIEEFLEGEEFSLLSFVSGTDVYPMVIAQDHKRAYDGDKGPNTGGMGAYSPVPHIPDSVVEEAVRTIVQPTAEAMTSENTPFNGILYAGLILTDVGPKVIEFNVRFGDPETQVVLPRLKSDLAAVINDLLNGKKPQIDWQQNGVSLGVVVAAEGYPGSYKKGMRLPDLSKVDGKIYYSGVSRIDGRLVSNGGRVFLLEVNGKTLPEVQEKVYTELSKINLEGLFFRKDIGFRGID</sequence>
<evidence type="ECO:0000256" key="3">
    <source>
        <dbReference type="ARBA" id="ARBA00005174"/>
    </source>
</evidence>
<dbReference type="GO" id="GO:0004637">
    <property type="term" value="F:phosphoribosylamine-glycine ligase activity"/>
    <property type="evidence" value="ECO:0007669"/>
    <property type="project" value="UniProtKB-UniRule"/>
</dbReference>
<evidence type="ECO:0000256" key="5">
    <source>
        <dbReference type="ARBA" id="ARBA00022598"/>
    </source>
</evidence>
<dbReference type="InterPro" id="IPR011761">
    <property type="entry name" value="ATP-grasp"/>
</dbReference>
<evidence type="ECO:0000256" key="12">
    <source>
        <dbReference type="ARBA" id="ARBA00042242"/>
    </source>
</evidence>
<dbReference type="InterPro" id="IPR000115">
    <property type="entry name" value="PRibGlycinamide_synth"/>
</dbReference>
<evidence type="ECO:0000256" key="8">
    <source>
        <dbReference type="ARBA" id="ARBA00022755"/>
    </source>
</evidence>
<dbReference type="EMBL" id="NGKC01000017">
    <property type="protein sequence ID" value="RSU09629.1"/>
    <property type="molecule type" value="Genomic_DNA"/>
</dbReference>
<dbReference type="OrthoDB" id="9807240at2"/>
<dbReference type="SUPFAM" id="SSF51246">
    <property type="entry name" value="Rudiment single hybrid motif"/>
    <property type="match status" value="1"/>
</dbReference>
<dbReference type="Pfam" id="PF02843">
    <property type="entry name" value="GARS_C"/>
    <property type="match status" value="1"/>
</dbReference>
<dbReference type="PROSITE" id="PS00184">
    <property type="entry name" value="GARS"/>
    <property type="match status" value="1"/>
</dbReference>
<evidence type="ECO:0000256" key="11">
    <source>
        <dbReference type="ARBA" id="ARBA00038345"/>
    </source>
</evidence>
<dbReference type="PANTHER" id="PTHR43472">
    <property type="entry name" value="PHOSPHORIBOSYLAMINE--GLYCINE LIGASE"/>
    <property type="match status" value="1"/>
</dbReference>